<feature type="transmembrane region" description="Helical" evidence="1">
    <location>
        <begin position="91"/>
        <end position="109"/>
    </location>
</feature>
<protein>
    <submittedName>
        <fullName evidence="2">Uncharacterized protein</fullName>
    </submittedName>
</protein>
<feature type="non-terminal residue" evidence="2">
    <location>
        <position position="1"/>
    </location>
</feature>
<comment type="caution">
    <text evidence="2">The sequence shown here is derived from an EMBL/GenBank/DDBJ whole genome shotgun (WGS) entry which is preliminary data.</text>
</comment>
<keyword evidence="1" id="KW-0812">Transmembrane</keyword>
<keyword evidence="1" id="KW-0472">Membrane</keyword>
<proteinExistence type="predicted"/>
<keyword evidence="3" id="KW-1185">Reference proteome</keyword>
<evidence type="ECO:0000256" key="1">
    <source>
        <dbReference type="SAM" id="Phobius"/>
    </source>
</evidence>
<dbReference type="EMBL" id="MNPL01032082">
    <property type="protein sequence ID" value="OQR66528.1"/>
    <property type="molecule type" value="Genomic_DNA"/>
</dbReference>
<name>A0A1V9WZA7_9ACAR</name>
<reference evidence="2 3" key="1">
    <citation type="journal article" date="2017" name="Gigascience">
        <title>Draft genome of the honey bee ectoparasitic mite, Tropilaelaps mercedesae, is shaped by the parasitic life history.</title>
        <authorList>
            <person name="Dong X."/>
            <person name="Armstrong S.D."/>
            <person name="Xia D."/>
            <person name="Makepeace B.L."/>
            <person name="Darby A.C."/>
            <person name="Kadowaki T."/>
        </authorList>
    </citation>
    <scope>NUCLEOTIDE SEQUENCE [LARGE SCALE GENOMIC DNA]</scope>
    <source>
        <strain evidence="2">Wuxi-XJTLU</strain>
    </source>
</reference>
<accession>A0A1V9WZA7</accession>
<dbReference type="InParanoid" id="A0A1V9WZA7"/>
<dbReference type="Proteomes" id="UP000192247">
    <property type="component" value="Unassembled WGS sequence"/>
</dbReference>
<keyword evidence="1" id="KW-1133">Transmembrane helix</keyword>
<feature type="non-terminal residue" evidence="2">
    <location>
        <position position="124"/>
    </location>
</feature>
<evidence type="ECO:0000313" key="2">
    <source>
        <dbReference type="EMBL" id="OQR66528.1"/>
    </source>
</evidence>
<dbReference type="AlphaFoldDB" id="A0A1V9WZA7"/>
<organism evidence="2 3">
    <name type="scientific">Tropilaelaps mercedesae</name>
    <dbReference type="NCBI Taxonomy" id="418985"/>
    <lineage>
        <taxon>Eukaryota</taxon>
        <taxon>Metazoa</taxon>
        <taxon>Ecdysozoa</taxon>
        <taxon>Arthropoda</taxon>
        <taxon>Chelicerata</taxon>
        <taxon>Arachnida</taxon>
        <taxon>Acari</taxon>
        <taxon>Parasitiformes</taxon>
        <taxon>Mesostigmata</taxon>
        <taxon>Gamasina</taxon>
        <taxon>Dermanyssoidea</taxon>
        <taxon>Laelapidae</taxon>
        <taxon>Tropilaelaps</taxon>
    </lineage>
</organism>
<sequence>KCVSEKVWLVGDIVWSNRVRETLREYEHPANMNYINNVFVASTKKSLELISASTNSESLIGPVPEVIPPSVGRRLDGVCTIVPKIRSTRMAELWASVLRIGYLLIYFMISDCTIRWPDTMINAP</sequence>
<gene>
    <name evidence="2" type="ORF">BIW11_14096</name>
</gene>
<evidence type="ECO:0000313" key="3">
    <source>
        <dbReference type="Proteomes" id="UP000192247"/>
    </source>
</evidence>